<dbReference type="EMBL" id="JABVXQ010000014">
    <property type="protein sequence ID" value="KAF6078068.1"/>
    <property type="molecule type" value="Genomic_DNA"/>
</dbReference>
<reference evidence="1 2" key="1">
    <citation type="journal article" date="2020" name="Nature">
        <title>Six reference-quality genomes reveal evolution of bat adaptations.</title>
        <authorList>
            <person name="Jebb D."/>
            <person name="Huang Z."/>
            <person name="Pippel M."/>
            <person name="Hughes G.M."/>
            <person name="Lavrichenko K."/>
            <person name="Devanna P."/>
            <person name="Winkler S."/>
            <person name="Jermiin L.S."/>
            <person name="Skirmuntt E.C."/>
            <person name="Katzourakis A."/>
            <person name="Burkitt-Gray L."/>
            <person name="Ray D.A."/>
            <person name="Sullivan K.A.M."/>
            <person name="Roscito J.G."/>
            <person name="Kirilenko B.M."/>
            <person name="Davalos L.M."/>
            <person name="Corthals A.P."/>
            <person name="Power M.L."/>
            <person name="Jones G."/>
            <person name="Ransome R.D."/>
            <person name="Dechmann D.K.N."/>
            <person name="Locatelli A.G."/>
            <person name="Puechmaille S.J."/>
            <person name="Fedrigo O."/>
            <person name="Jarvis E.D."/>
            <person name="Hiller M."/>
            <person name="Vernes S.C."/>
            <person name="Myers E.W."/>
            <person name="Teeling E.C."/>
        </authorList>
    </citation>
    <scope>NUCLEOTIDE SEQUENCE [LARGE SCALE GENOMIC DNA]</scope>
    <source>
        <strain evidence="1">Bat1K_MPI-CBG_1</strain>
    </source>
</reference>
<evidence type="ECO:0000313" key="2">
    <source>
        <dbReference type="Proteomes" id="UP000664940"/>
    </source>
</evidence>
<gene>
    <name evidence="1" type="ORF">HJG60_009001</name>
</gene>
<name>A0A833YQ49_9CHIR</name>
<dbReference type="AlphaFoldDB" id="A0A833YQ49"/>
<dbReference type="Proteomes" id="UP000664940">
    <property type="component" value="Unassembled WGS sequence"/>
</dbReference>
<organism evidence="1 2">
    <name type="scientific">Phyllostomus discolor</name>
    <name type="common">pale spear-nosed bat</name>
    <dbReference type="NCBI Taxonomy" id="89673"/>
    <lineage>
        <taxon>Eukaryota</taxon>
        <taxon>Metazoa</taxon>
        <taxon>Chordata</taxon>
        <taxon>Craniata</taxon>
        <taxon>Vertebrata</taxon>
        <taxon>Euteleostomi</taxon>
        <taxon>Mammalia</taxon>
        <taxon>Eutheria</taxon>
        <taxon>Laurasiatheria</taxon>
        <taxon>Chiroptera</taxon>
        <taxon>Yangochiroptera</taxon>
        <taxon>Phyllostomidae</taxon>
        <taxon>Phyllostominae</taxon>
        <taxon>Phyllostomus</taxon>
    </lineage>
</organism>
<sequence>MAQIKGQIKISKIELNDEEKANLSDAEFKTLVIRILTEMVEYGCKIEKKVKAVQSVIYIYGGNSEGQGTRTQINDLEQKEERNIQPEQNEETRIQKNEEMLRNLQDNFKYSNIQIVGVPEGEEEE</sequence>
<evidence type="ECO:0000313" key="1">
    <source>
        <dbReference type="EMBL" id="KAF6078068.1"/>
    </source>
</evidence>
<proteinExistence type="predicted"/>
<accession>A0A833YQ49</accession>
<comment type="caution">
    <text evidence="1">The sequence shown here is derived from an EMBL/GenBank/DDBJ whole genome shotgun (WGS) entry which is preliminary data.</text>
</comment>
<protein>
    <submittedName>
        <fullName evidence="1">Uncharacterized protein</fullName>
    </submittedName>
</protein>